<feature type="domain" description="RING-type" evidence="22">
    <location>
        <begin position="627"/>
        <end position="838"/>
    </location>
</feature>
<keyword evidence="11 18" id="KW-0863">Zinc-finger</keyword>
<dbReference type="GO" id="GO:0008270">
    <property type="term" value="F:zinc ion binding"/>
    <property type="evidence" value="ECO:0007669"/>
    <property type="project" value="UniProtKB-KW"/>
</dbReference>
<keyword evidence="24" id="KW-1185">Reference proteome</keyword>
<evidence type="ECO:0000313" key="24">
    <source>
        <dbReference type="Proteomes" id="UP001230504"/>
    </source>
</evidence>
<evidence type="ECO:0000256" key="20">
    <source>
        <dbReference type="SAM" id="SignalP"/>
    </source>
</evidence>
<dbReference type="InterPro" id="IPR013083">
    <property type="entry name" value="Znf_RING/FYVE/PHD"/>
</dbReference>
<comment type="catalytic activity">
    <reaction evidence="1">
        <text>Eliminative cleavage of (1-&gt;4)-alpha-D-galacturonan to give oligosaccharides with 4-deoxy-alpha-D-galact-4-enuronosyl groups at their non-reducing ends.</text>
        <dbReference type="EC" id="4.2.2.2"/>
    </reaction>
</comment>
<dbReference type="Pfam" id="PF03211">
    <property type="entry name" value="Pectate_lyase"/>
    <property type="match status" value="1"/>
</dbReference>
<keyword evidence="6" id="KW-0964">Secreted</keyword>
<comment type="caution">
    <text evidence="23">The sequence shown here is derived from an EMBL/GenBank/DDBJ whole genome shotgun (WGS) entry which is preliminary data.</text>
</comment>
<evidence type="ECO:0000256" key="5">
    <source>
        <dbReference type="ARBA" id="ARBA00012272"/>
    </source>
</evidence>
<keyword evidence="9 20" id="KW-0732">Signal</keyword>
<keyword evidence="7" id="KW-0808">Transferase</keyword>
<keyword evidence="12" id="KW-0833">Ubl conjugation pathway</keyword>
<evidence type="ECO:0000256" key="14">
    <source>
        <dbReference type="ARBA" id="ARBA00022837"/>
    </source>
</evidence>
<keyword evidence="10" id="KW-0677">Repeat</keyword>
<evidence type="ECO:0000256" key="7">
    <source>
        <dbReference type="ARBA" id="ARBA00022679"/>
    </source>
</evidence>
<dbReference type="InterPro" id="IPR002867">
    <property type="entry name" value="IBR_dom"/>
</dbReference>
<protein>
    <recommendedName>
        <fullName evidence="17">Probable pectate lyase F</fullName>
        <ecNumber evidence="5">4.2.2.2</ecNumber>
    </recommendedName>
</protein>
<dbReference type="Gene3D" id="1.20.120.1750">
    <property type="match status" value="1"/>
</dbReference>
<dbReference type="InterPro" id="IPR017907">
    <property type="entry name" value="Znf_RING_CS"/>
</dbReference>
<feature type="compositionally biased region" description="Acidic residues" evidence="19">
    <location>
        <begin position="860"/>
        <end position="881"/>
    </location>
</feature>
<dbReference type="PROSITE" id="PS00518">
    <property type="entry name" value="ZF_RING_1"/>
    <property type="match status" value="1"/>
</dbReference>
<evidence type="ECO:0000313" key="23">
    <source>
        <dbReference type="EMBL" id="KAK1594642.1"/>
    </source>
</evidence>
<dbReference type="Gene3D" id="2.160.20.10">
    <property type="entry name" value="Single-stranded right-handed beta-helix, Pectin lyase-like"/>
    <property type="match status" value="1"/>
</dbReference>
<keyword evidence="8" id="KW-0479">Metal-binding</keyword>
<keyword evidence="13" id="KW-0862">Zinc</keyword>
<comment type="subcellular location">
    <subcellularLocation>
        <location evidence="3">Secreted</location>
    </subcellularLocation>
</comment>
<evidence type="ECO:0000256" key="12">
    <source>
        <dbReference type="ARBA" id="ARBA00022786"/>
    </source>
</evidence>
<dbReference type="InterPro" id="IPR044066">
    <property type="entry name" value="TRIAD_supradom"/>
</dbReference>
<sequence>MQTKILVSAMLATLATAQTLNIPTRSGSIVSLSAPSVISGSKDFGNKEFDRGRPCDTDDDTGSESAVFILENGATLSNVIIGANQLEGVHCKAACTLKNVWFRDVCEDAISALGTGNVLIQGGGAQNAIDKVVQHNGRGTVTIDGFTVVTAGKLYRGCGDCTNNGGPRNVVIKNVKAKNVKELVGINSNYGDVATISGTCGSSVPKVCQEYKGVNKGSGSSTKVTTTANCKGYMHLFPEPSKDYALQSLMGSQISFGPGAEIMRFSLPNDFTAIRIWNIDEEAPGPSFWENLKAFSGYDAHQHKEIARYGTVEGVRYIDVVLEDAHFAQNICQGFRELDREMGTTRSQDLERIPSYVSWRPEQHVGFTEARTVRLTWNKPRKNAHLIFFDRYKAEQLTQLWHEGQIDLFGGSVHDEPLPLQNSGYAVRLRGLPLNVTQKDIRSRIPKDLMPNSIICGPEGVYGNKEKCNDLTTLKNLLDTIGWSTVELLPEADVPEGMVCATARFDFEEDARRAVGKLDLTAQSFVRYGILKASSLYTAIFCVPKRWMSDPLLQSVIKRYSMISFKMTSSSDDVIIKIENTDSKSVASIRRVFVEIFGGYHRMTEDEEHHQFEECCRPQDSEAAVSSESECPVCTGEPSEPVRSACGHVYCKQCYVHMVESKAKSGTESSLKCIGGYGACQAPLPLSELRGVLQMDGYRKLLESVAKAHVRKNPFNYRSCPTPKCQQLYRPTPRGANINAVARCPDCFVVLCTACHEPHDETVSCKGAEETATTELMATLNIKGCPRCNTFIERTEGCNHIECGCCHAHICWVCMKYYLDSLACYEHMAEAHGGAFAGIPGYDVYGERVDGPIAALPPGVEDEDDESEDDEEDIEEGEIVQDNEGRRGGGVLFRA</sequence>
<accession>A0AAD8Q400</accession>
<dbReference type="InterPro" id="IPR012334">
    <property type="entry name" value="Pectin_lyas_fold"/>
</dbReference>
<dbReference type="AlphaFoldDB" id="A0AAD8Q400"/>
<dbReference type="Pfam" id="PF01485">
    <property type="entry name" value="IBR"/>
    <property type="match status" value="1"/>
</dbReference>
<keyword evidence="15 23" id="KW-0456">Lyase</keyword>
<gene>
    <name evidence="23" type="ORF">LY79DRAFT_702518</name>
</gene>
<evidence type="ECO:0000256" key="15">
    <source>
        <dbReference type="ARBA" id="ARBA00023239"/>
    </source>
</evidence>
<evidence type="ECO:0000256" key="18">
    <source>
        <dbReference type="PROSITE-ProRule" id="PRU00175"/>
    </source>
</evidence>
<name>A0AAD8Q400_9PEZI</name>
<dbReference type="GO" id="GO:0045490">
    <property type="term" value="P:pectin catabolic process"/>
    <property type="evidence" value="ECO:0007669"/>
    <property type="project" value="TreeGrafter"/>
</dbReference>
<feature type="region of interest" description="Disordered" evidence="19">
    <location>
        <begin position="852"/>
        <end position="895"/>
    </location>
</feature>
<evidence type="ECO:0000256" key="1">
    <source>
        <dbReference type="ARBA" id="ARBA00000695"/>
    </source>
</evidence>
<dbReference type="PANTHER" id="PTHR33407:SF9">
    <property type="entry name" value="PECTATE LYASE F-RELATED"/>
    <property type="match status" value="1"/>
</dbReference>
<dbReference type="SUPFAM" id="SSF57850">
    <property type="entry name" value="RING/U-box"/>
    <property type="match status" value="2"/>
</dbReference>
<evidence type="ECO:0000256" key="6">
    <source>
        <dbReference type="ARBA" id="ARBA00022525"/>
    </source>
</evidence>
<dbReference type="InterPro" id="IPR011050">
    <property type="entry name" value="Pectin_lyase_fold/virulence"/>
</dbReference>
<dbReference type="PROSITE" id="PS50089">
    <property type="entry name" value="ZF_RING_2"/>
    <property type="match status" value="1"/>
</dbReference>
<dbReference type="Proteomes" id="UP001230504">
    <property type="component" value="Unassembled WGS sequence"/>
</dbReference>
<reference evidence="23" key="1">
    <citation type="submission" date="2021-06" db="EMBL/GenBank/DDBJ databases">
        <title>Comparative genomics, transcriptomics and evolutionary studies reveal genomic signatures of adaptation to plant cell wall in hemibiotrophic fungi.</title>
        <authorList>
            <consortium name="DOE Joint Genome Institute"/>
            <person name="Baroncelli R."/>
            <person name="Diaz J.F."/>
            <person name="Benocci T."/>
            <person name="Peng M."/>
            <person name="Battaglia E."/>
            <person name="Haridas S."/>
            <person name="Andreopoulos W."/>
            <person name="Labutti K."/>
            <person name="Pangilinan J."/>
            <person name="Floch G.L."/>
            <person name="Makela M.R."/>
            <person name="Henrissat B."/>
            <person name="Grigoriev I.V."/>
            <person name="Crouch J.A."/>
            <person name="De Vries R.P."/>
            <person name="Sukno S.A."/>
            <person name="Thon M.R."/>
        </authorList>
    </citation>
    <scope>NUCLEOTIDE SEQUENCE</scope>
    <source>
        <strain evidence="23">CBS 125086</strain>
    </source>
</reference>
<dbReference type="RefSeq" id="XP_060415804.1">
    <property type="nucleotide sequence ID" value="XM_060564945.1"/>
</dbReference>
<evidence type="ECO:0000256" key="16">
    <source>
        <dbReference type="ARBA" id="ARBA00025679"/>
    </source>
</evidence>
<evidence type="ECO:0000256" key="3">
    <source>
        <dbReference type="ARBA" id="ARBA00004613"/>
    </source>
</evidence>
<comment type="function">
    <text evidence="16">Pectinolytic enzyme consist of four classes of enzymes: pectin lyase, polygalacturonase, pectin methylesterase and rhamnogalacturonase. Among pectinolytic enzymes, pectin lyase is the most important in depolymerization of pectin, since it cleaves internal glycosidic bonds of highly methylated pectins. Favors pectate, the anion, over pectin, the methyl ester.</text>
</comment>
<dbReference type="InterPro" id="IPR004898">
    <property type="entry name" value="Pectate_lyase_PlyH/PlyE-like"/>
</dbReference>
<organism evidence="23 24">
    <name type="scientific">Colletotrichum navitas</name>
    <dbReference type="NCBI Taxonomy" id="681940"/>
    <lineage>
        <taxon>Eukaryota</taxon>
        <taxon>Fungi</taxon>
        <taxon>Dikarya</taxon>
        <taxon>Ascomycota</taxon>
        <taxon>Pezizomycotina</taxon>
        <taxon>Sordariomycetes</taxon>
        <taxon>Hypocreomycetidae</taxon>
        <taxon>Glomerellales</taxon>
        <taxon>Glomerellaceae</taxon>
        <taxon>Colletotrichum</taxon>
        <taxon>Colletotrichum graminicola species complex</taxon>
    </lineage>
</organism>
<evidence type="ECO:0000256" key="4">
    <source>
        <dbReference type="ARBA" id="ARBA00006463"/>
    </source>
</evidence>
<keyword evidence="14" id="KW-0106">Calcium</keyword>
<evidence type="ECO:0000256" key="11">
    <source>
        <dbReference type="ARBA" id="ARBA00022771"/>
    </source>
</evidence>
<dbReference type="CDD" id="cd20335">
    <property type="entry name" value="BRcat_RBR"/>
    <property type="match status" value="1"/>
</dbReference>
<dbReference type="PROSITE" id="PS51873">
    <property type="entry name" value="TRIAD"/>
    <property type="match status" value="1"/>
</dbReference>
<comment type="cofactor">
    <cofactor evidence="2">
        <name>Ca(2+)</name>
        <dbReference type="ChEBI" id="CHEBI:29108"/>
    </cofactor>
</comment>
<dbReference type="EMBL" id="JAHLJV010000019">
    <property type="protein sequence ID" value="KAK1594642.1"/>
    <property type="molecule type" value="Genomic_DNA"/>
</dbReference>
<evidence type="ECO:0000256" key="13">
    <source>
        <dbReference type="ARBA" id="ARBA00022833"/>
    </source>
</evidence>
<evidence type="ECO:0000259" key="22">
    <source>
        <dbReference type="PROSITE" id="PS51873"/>
    </source>
</evidence>
<dbReference type="InterPro" id="IPR018957">
    <property type="entry name" value="Znf_C3HC4_RING-type"/>
</dbReference>
<comment type="similarity">
    <text evidence="4">Belongs to the polysaccharide lyase 3 family.</text>
</comment>
<evidence type="ECO:0000256" key="17">
    <source>
        <dbReference type="ARBA" id="ARBA00039895"/>
    </source>
</evidence>
<dbReference type="GeneID" id="85449185"/>
<evidence type="ECO:0000256" key="19">
    <source>
        <dbReference type="SAM" id="MobiDB-lite"/>
    </source>
</evidence>
<dbReference type="GO" id="GO:0005576">
    <property type="term" value="C:extracellular region"/>
    <property type="evidence" value="ECO:0007669"/>
    <property type="project" value="UniProtKB-SubCell"/>
</dbReference>
<dbReference type="EC" id="4.2.2.2" evidence="5"/>
<dbReference type="SUPFAM" id="SSF51126">
    <property type="entry name" value="Pectin lyase-like"/>
    <property type="match status" value="1"/>
</dbReference>
<dbReference type="InterPro" id="IPR001841">
    <property type="entry name" value="Znf_RING"/>
</dbReference>
<dbReference type="GO" id="GO:0030570">
    <property type="term" value="F:pectate lyase activity"/>
    <property type="evidence" value="ECO:0007669"/>
    <property type="project" value="UniProtKB-EC"/>
</dbReference>
<feature type="domain" description="RING-type" evidence="21">
    <location>
        <begin position="631"/>
        <end position="673"/>
    </location>
</feature>
<evidence type="ECO:0000256" key="10">
    <source>
        <dbReference type="ARBA" id="ARBA00022737"/>
    </source>
</evidence>
<dbReference type="Gene3D" id="3.30.40.10">
    <property type="entry name" value="Zinc/RING finger domain, C3HC4 (zinc finger)"/>
    <property type="match status" value="1"/>
</dbReference>
<evidence type="ECO:0000256" key="2">
    <source>
        <dbReference type="ARBA" id="ARBA00001913"/>
    </source>
</evidence>
<evidence type="ECO:0000256" key="8">
    <source>
        <dbReference type="ARBA" id="ARBA00022723"/>
    </source>
</evidence>
<dbReference type="PANTHER" id="PTHR33407">
    <property type="entry name" value="PECTATE LYASE F-RELATED"/>
    <property type="match status" value="1"/>
</dbReference>
<feature type="chain" id="PRO_5042048176" description="Probable pectate lyase F" evidence="20">
    <location>
        <begin position="18"/>
        <end position="895"/>
    </location>
</feature>
<feature type="signal peptide" evidence="20">
    <location>
        <begin position="1"/>
        <end position="17"/>
    </location>
</feature>
<evidence type="ECO:0000256" key="9">
    <source>
        <dbReference type="ARBA" id="ARBA00022729"/>
    </source>
</evidence>
<evidence type="ECO:0000259" key="21">
    <source>
        <dbReference type="PROSITE" id="PS50089"/>
    </source>
</evidence>
<proteinExistence type="inferred from homology"/>
<dbReference type="GO" id="GO:0016740">
    <property type="term" value="F:transferase activity"/>
    <property type="evidence" value="ECO:0007669"/>
    <property type="project" value="UniProtKB-KW"/>
</dbReference>
<dbReference type="Pfam" id="PF00097">
    <property type="entry name" value="zf-C3HC4"/>
    <property type="match status" value="1"/>
</dbReference>